<comment type="similarity">
    <text evidence="2">Belongs to the V-ATPase 116 kDa subunit family.</text>
</comment>
<keyword evidence="7 8" id="KW-0472">Membrane</keyword>
<dbReference type="PATRIC" id="fig|907348.3.peg.2191"/>
<feature type="transmembrane region" description="Helical" evidence="8">
    <location>
        <begin position="344"/>
        <end position="375"/>
    </location>
</feature>
<evidence type="ECO:0000256" key="6">
    <source>
        <dbReference type="ARBA" id="ARBA00023065"/>
    </source>
</evidence>
<feature type="transmembrane region" description="Helical" evidence="8">
    <location>
        <begin position="455"/>
        <end position="474"/>
    </location>
</feature>
<keyword evidence="10" id="KW-1185">Reference proteome</keyword>
<name>H7EML8_9SPIR</name>
<evidence type="ECO:0000313" key="9">
    <source>
        <dbReference type="EMBL" id="EIC01303.1"/>
    </source>
</evidence>
<dbReference type="STRING" id="907348.TresaDRAFT_0440"/>
<protein>
    <submittedName>
        <fullName evidence="9">V-type ATPase 116 kDa subunit</fullName>
    </submittedName>
</protein>
<evidence type="ECO:0000256" key="5">
    <source>
        <dbReference type="ARBA" id="ARBA00022989"/>
    </source>
</evidence>
<evidence type="ECO:0000256" key="8">
    <source>
        <dbReference type="SAM" id="Phobius"/>
    </source>
</evidence>
<keyword evidence="6" id="KW-0406">Ion transport</keyword>
<dbReference type="InterPro" id="IPR002490">
    <property type="entry name" value="V-ATPase_116kDa_su"/>
</dbReference>
<gene>
    <name evidence="9" type="ORF">TresaDRAFT_0440</name>
</gene>
<evidence type="ECO:0000256" key="2">
    <source>
        <dbReference type="ARBA" id="ARBA00009904"/>
    </source>
</evidence>
<dbReference type="AlphaFoldDB" id="H7EML8"/>
<dbReference type="GO" id="GO:0033179">
    <property type="term" value="C:proton-transporting V-type ATPase, V0 domain"/>
    <property type="evidence" value="ECO:0007669"/>
    <property type="project" value="InterPro"/>
</dbReference>
<feature type="transmembrane region" description="Helical" evidence="8">
    <location>
        <begin position="387"/>
        <end position="411"/>
    </location>
</feature>
<dbReference type="GO" id="GO:0046961">
    <property type="term" value="F:proton-transporting ATPase activity, rotational mechanism"/>
    <property type="evidence" value="ECO:0007669"/>
    <property type="project" value="InterPro"/>
</dbReference>
<keyword evidence="4 8" id="KW-0812">Transmembrane</keyword>
<comment type="caution">
    <text evidence="9">The sequence shown here is derived from an EMBL/GenBank/DDBJ whole genome shotgun (WGS) entry which is preliminary data.</text>
</comment>
<evidence type="ECO:0000256" key="1">
    <source>
        <dbReference type="ARBA" id="ARBA00004141"/>
    </source>
</evidence>
<dbReference type="GO" id="GO:0016471">
    <property type="term" value="C:vacuolar proton-transporting V-type ATPase complex"/>
    <property type="evidence" value="ECO:0007669"/>
    <property type="project" value="TreeGrafter"/>
</dbReference>
<evidence type="ECO:0000313" key="10">
    <source>
        <dbReference type="Proteomes" id="UP000003571"/>
    </source>
</evidence>
<keyword evidence="3" id="KW-0813">Transport</keyword>
<feature type="transmembrane region" description="Helical" evidence="8">
    <location>
        <begin position="566"/>
        <end position="589"/>
    </location>
</feature>
<proteinExistence type="inferred from homology"/>
<dbReference type="GO" id="GO:0007035">
    <property type="term" value="P:vacuolar acidification"/>
    <property type="evidence" value="ECO:0007669"/>
    <property type="project" value="TreeGrafter"/>
</dbReference>
<feature type="transmembrane region" description="Helical" evidence="8">
    <location>
        <begin position="523"/>
        <end position="545"/>
    </location>
</feature>
<feature type="transmembrane region" description="Helical" evidence="8">
    <location>
        <begin position="609"/>
        <end position="631"/>
    </location>
</feature>
<feature type="transmembrane region" description="Helical" evidence="8">
    <location>
        <begin position="495"/>
        <end position="517"/>
    </location>
</feature>
<reference evidence="9 10" key="1">
    <citation type="submission" date="2011-09" db="EMBL/GenBank/DDBJ databases">
        <title>The draft genome of Treponema saccharophilum DSM 2985.</title>
        <authorList>
            <consortium name="US DOE Joint Genome Institute (JGI-PGF)"/>
            <person name="Lucas S."/>
            <person name="Copeland A."/>
            <person name="Lapidus A."/>
            <person name="Glavina del Rio T."/>
            <person name="Dalin E."/>
            <person name="Tice H."/>
            <person name="Bruce D."/>
            <person name="Goodwin L."/>
            <person name="Pitluck S."/>
            <person name="Peters L."/>
            <person name="Kyrpides N."/>
            <person name="Mavromatis K."/>
            <person name="Ivanova N."/>
            <person name="Markowitz V."/>
            <person name="Cheng J.-F."/>
            <person name="Hugenholtz P."/>
            <person name="Woyke T."/>
            <person name="Wu D."/>
            <person name="Gronow S."/>
            <person name="Wellnitz S."/>
            <person name="Brambilla E."/>
            <person name="Klenk H.-P."/>
            <person name="Eisen J.A."/>
        </authorList>
    </citation>
    <scope>NUCLEOTIDE SEQUENCE [LARGE SCALE GENOMIC DNA]</scope>
    <source>
        <strain evidence="9 10">DSM 2985</strain>
    </source>
</reference>
<dbReference type="GO" id="GO:0051117">
    <property type="term" value="F:ATPase binding"/>
    <property type="evidence" value="ECO:0007669"/>
    <property type="project" value="TreeGrafter"/>
</dbReference>
<dbReference type="PANTHER" id="PTHR11629:SF63">
    <property type="entry name" value="V-TYPE PROTON ATPASE SUBUNIT A"/>
    <property type="match status" value="1"/>
</dbReference>
<keyword evidence="5 8" id="KW-1133">Transmembrane helix</keyword>
<evidence type="ECO:0000256" key="4">
    <source>
        <dbReference type="ARBA" id="ARBA00022692"/>
    </source>
</evidence>
<dbReference type="PANTHER" id="PTHR11629">
    <property type="entry name" value="VACUOLAR PROTON ATPASES"/>
    <property type="match status" value="1"/>
</dbReference>
<dbReference type="OrthoDB" id="9803814at2"/>
<dbReference type="eggNOG" id="COG1269">
    <property type="taxonomic scope" value="Bacteria"/>
</dbReference>
<dbReference type="Proteomes" id="UP000003571">
    <property type="component" value="Unassembled WGS sequence"/>
</dbReference>
<sequence>MIVQMKKVSLIVLQNERKDALKALRKLGVLHVEEVQGGGDVLASYKDQNSKVEKALSILGEIKVGKKEKIEQTKVSRDRAVEVAKSVLALSDEKKSCFDRITSDSVELDRFSKWGEVNPADFSYLSGKNINLSMFEIPAEKYGSIGDGVRTILVNKDKSQARFLVVSDSPLSANERPEGLPPEAYQVVLPRCSTKELSAEIDASRKRISEIERELMSDKKYQDAMKDSLSVIAKDIELENLYSGMGYEDKSDADGADSHSVRLSKAEPSSVPLAWLTGFVPVDSMKKFEDEARLQKWAYAASEPSEDDNVPTKLKNNKFVELIYPLTDFLGTVPGYREYDISGWFLLFFTVFFGMIFGDGGYGALVTVVGLALLLKSVAGGKKVPPVIGLVLLLGVATMVWGAVTCTWFGLTPEQLPSWIKALSVAPLSNACTDEWLPFWTTDASAGTLTTANNLQIFCFTLALVQLCVAHLKGMARYAKDKVHRLKVIGEFGSFIELIGMYWVVLSMVVSSTVFPLVGGDVYGVPAGTVSIALVLAGFLLSFVFSNYEGSVAKSVLESVKNIISVLLGVVNVFSDIVSYIRLWAVGLAGAAISNTVNTMAGPLAGRAVMFGALIVLLVFGHGLNMILNLLSVIVHGVRLNTLEFSNHLGMSWSGFKYSPFSEK</sequence>
<evidence type="ECO:0000256" key="3">
    <source>
        <dbReference type="ARBA" id="ARBA00022448"/>
    </source>
</evidence>
<organism evidence="9 10">
    <name type="scientific">Treponema saccharophilum DSM 2985</name>
    <dbReference type="NCBI Taxonomy" id="907348"/>
    <lineage>
        <taxon>Bacteria</taxon>
        <taxon>Pseudomonadati</taxon>
        <taxon>Spirochaetota</taxon>
        <taxon>Spirochaetia</taxon>
        <taxon>Spirochaetales</taxon>
        <taxon>Treponemataceae</taxon>
        <taxon>Treponema</taxon>
    </lineage>
</organism>
<dbReference type="EMBL" id="AGRW01000051">
    <property type="protein sequence ID" value="EIC01303.1"/>
    <property type="molecule type" value="Genomic_DNA"/>
</dbReference>
<evidence type="ECO:0000256" key="7">
    <source>
        <dbReference type="ARBA" id="ARBA00023136"/>
    </source>
</evidence>
<accession>H7EML8</accession>
<comment type="subcellular location">
    <subcellularLocation>
        <location evidence="1">Membrane</location>
        <topology evidence="1">Multi-pass membrane protein</topology>
    </subcellularLocation>
</comment>
<dbReference type="RefSeq" id="WP_002705599.1">
    <property type="nucleotide sequence ID" value="NZ_AGRW01000051.1"/>
</dbReference>